<dbReference type="EMBL" id="JAUSQU010000003">
    <property type="protein sequence ID" value="MDP9850410.1"/>
    <property type="molecule type" value="Genomic_DNA"/>
</dbReference>
<keyword evidence="2" id="KW-1185">Reference proteome</keyword>
<evidence type="ECO:0000313" key="2">
    <source>
        <dbReference type="Proteomes" id="UP001225356"/>
    </source>
</evidence>
<dbReference type="RefSeq" id="WP_307569418.1">
    <property type="nucleotide sequence ID" value="NZ_JAUSQU010000003.1"/>
</dbReference>
<organism evidence="1 2">
    <name type="scientific">Streptosporangium lutulentum</name>
    <dbReference type="NCBI Taxonomy" id="1461250"/>
    <lineage>
        <taxon>Bacteria</taxon>
        <taxon>Bacillati</taxon>
        <taxon>Actinomycetota</taxon>
        <taxon>Actinomycetes</taxon>
        <taxon>Streptosporangiales</taxon>
        <taxon>Streptosporangiaceae</taxon>
        <taxon>Streptosporangium</taxon>
    </lineage>
</organism>
<evidence type="ECO:0000313" key="1">
    <source>
        <dbReference type="EMBL" id="MDP9850410.1"/>
    </source>
</evidence>
<name>A0ABT9QUI0_9ACTN</name>
<dbReference type="Proteomes" id="UP001225356">
    <property type="component" value="Unassembled WGS sequence"/>
</dbReference>
<comment type="caution">
    <text evidence="1">The sequence shown here is derived from an EMBL/GenBank/DDBJ whole genome shotgun (WGS) entry which is preliminary data.</text>
</comment>
<sequence length="112" mass="12003">MLPLYETPGGDELRATVWSPGARTLLQRLKTELHAHQVMSTLTVGEGQPRLLISAELIVWVDPGGTLLCGGRHFLEEPADRYVIGEDDLPGAAERIATLHASLATVPTAPAP</sequence>
<proteinExistence type="predicted"/>
<evidence type="ECO:0008006" key="3">
    <source>
        <dbReference type="Google" id="ProtNLM"/>
    </source>
</evidence>
<protein>
    <recommendedName>
        <fullName evidence="3">DUF5753 domain-containing protein</fullName>
    </recommendedName>
</protein>
<accession>A0ABT9QUI0</accession>
<reference evidence="1 2" key="1">
    <citation type="submission" date="2023-07" db="EMBL/GenBank/DDBJ databases">
        <title>Sequencing the genomes of 1000 actinobacteria strains.</title>
        <authorList>
            <person name="Klenk H.-P."/>
        </authorList>
    </citation>
    <scope>NUCLEOTIDE SEQUENCE [LARGE SCALE GENOMIC DNA]</scope>
    <source>
        <strain evidence="1 2">DSM 46740</strain>
    </source>
</reference>
<gene>
    <name evidence="1" type="ORF">J2853_009706</name>
</gene>